<dbReference type="InterPro" id="IPR052897">
    <property type="entry name" value="Sec-Metab_Biosynth_Hydrolase"/>
</dbReference>
<dbReference type="Gene3D" id="3.40.50.1820">
    <property type="entry name" value="alpha/beta hydrolase"/>
    <property type="match status" value="1"/>
</dbReference>
<dbReference type="Pfam" id="PF12697">
    <property type="entry name" value="Abhydrolase_6"/>
    <property type="match status" value="1"/>
</dbReference>
<comment type="caution">
    <text evidence="2">The sequence shown here is derived from an EMBL/GenBank/DDBJ whole genome shotgun (WGS) entry which is preliminary data.</text>
</comment>
<dbReference type="PANTHER" id="PTHR37017:SF13">
    <property type="entry name" value="AB HYDROLASE-1 DOMAIN-CONTAINING PROTEIN"/>
    <property type="match status" value="1"/>
</dbReference>
<feature type="domain" description="AB hydrolase-1" evidence="1">
    <location>
        <begin position="6"/>
        <end position="237"/>
    </location>
</feature>
<evidence type="ECO:0000313" key="2">
    <source>
        <dbReference type="EMBL" id="KAK5052155.1"/>
    </source>
</evidence>
<sequence>MAKPVLIFVPGAFARAFMYHDFVEQLKPYGYEVEVVDLPSTIDRSPEPPATVQDDAAAIQAIASKYIEQGKDVHLHTHSYGGIPGTESIKDISKKSREAQGLKGGVTRIVYTTALALPVGVALRAGMGDTFPDFLTVHGDYMTTDPVANSKLTFAGLPEKEALEWANKMSVHTVASYDSPLSYAGYNDVDVSYIVCDEDVIIPLASQEGMIELLKTVTGRPVDVQHVKAGHAPHLAERALMLDAIRKTAVV</sequence>
<keyword evidence="3" id="KW-1185">Reference proteome</keyword>
<organism evidence="2 3">
    <name type="scientific">Exophiala bonariae</name>
    <dbReference type="NCBI Taxonomy" id="1690606"/>
    <lineage>
        <taxon>Eukaryota</taxon>
        <taxon>Fungi</taxon>
        <taxon>Dikarya</taxon>
        <taxon>Ascomycota</taxon>
        <taxon>Pezizomycotina</taxon>
        <taxon>Eurotiomycetes</taxon>
        <taxon>Chaetothyriomycetidae</taxon>
        <taxon>Chaetothyriales</taxon>
        <taxon>Herpotrichiellaceae</taxon>
        <taxon>Exophiala</taxon>
    </lineage>
</organism>
<dbReference type="AlphaFoldDB" id="A0AAV9ND57"/>
<name>A0AAV9ND57_9EURO</name>
<dbReference type="Proteomes" id="UP001358417">
    <property type="component" value="Unassembled WGS sequence"/>
</dbReference>
<dbReference type="GeneID" id="89971158"/>
<dbReference type="RefSeq" id="XP_064706169.1">
    <property type="nucleotide sequence ID" value="XM_064846559.1"/>
</dbReference>
<reference evidence="2 3" key="1">
    <citation type="submission" date="2023-08" db="EMBL/GenBank/DDBJ databases">
        <title>Black Yeasts Isolated from many extreme environments.</title>
        <authorList>
            <person name="Coleine C."/>
            <person name="Stajich J.E."/>
            <person name="Selbmann L."/>
        </authorList>
    </citation>
    <scope>NUCLEOTIDE SEQUENCE [LARGE SCALE GENOMIC DNA]</scope>
    <source>
        <strain evidence="2 3">CCFEE 5792</strain>
    </source>
</reference>
<dbReference type="EMBL" id="JAVRRD010000014">
    <property type="protein sequence ID" value="KAK5052155.1"/>
    <property type="molecule type" value="Genomic_DNA"/>
</dbReference>
<protein>
    <recommendedName>
        <fullName evidence="1">AB hydrolase-1 domain-containing protein</fullName>
    </recommendedName>
</protein>
<proteinExistence type="predicted"/>
<dbReference type="InterPro" id="IPR029058">
    <property type="entry name" value="AB_hydrolase_fold"/>
</dbReference>
<dbReference type="SUPFAM" id="SSF53474">
    <property type="entry name" value="alpha/beta-Hydrolases"/>
    <property type="match status" value="1"/>
</dbReference>
<gene>
    <name evidence="2" type="ORF">LTR84_002959</name>
</gene>
<dbReference type="InterPro" id="IPR000073">
    <property type="entry name" value="AB_hydrolase_1"/>
</dbReference>
<dbReference type="PANTHER" id="PTHR37017">
    <property type="entry name" value="AB HYDROLASE-1 DOMAIN-CONTAINING PROTEIN-RELATED"/>
    <property type="match status" value="1"/>
</dbReference>
<evidence type="ECO:0000313" key="3">
    <source>
        <dbReference type="Proteomes" id="UP001358417"/>
    </source>
</evidence>
<accession>A0AAV9ND57</accession>
<evidence type="ECO:0000259" key="1">
    <source>
        <dbReference type="Pfam" id="PF12697"/>
    </source>
</evidence>